<dbReference type="RefSeq" id="WP_076033720.1">
    <property type="nucleotide sequence ID" value="NZ_CP016898.1"/>
</dbReference>
<evidence type="ECO:0000313" key="1">
    <source>
        <dbReference type="EMBL" id="APV37712.1"/>
    </source>
</evidence>
<name>A0A1P8ENP0_9GAMM</name>
<dbReference type="AlphaFoldDB" id="A0A1P8ENP0"/>
<dbReference type="EMBL" id="CP016898">
    <property type="protein sequence ID" value="APV37712.1"/>
    <property type="molecule type" value="Genomic_DNA"/>
</dbReference>
<geneLocation type="plasmid" evidence="2">
    <name>pgfj2</name>
</geneLocation>
<gene>
    <name evidence="1" type="ORF">BEN76_16830</name>
</gene>
<accession>A0A1P8ENP0</accession>
<protein>
    <submittedName>
        <fullName evidence="1">Uncharacterized protein</fullName>
    </submittedName>
</protein>
<keyword evidence="1" id="KW-0614">Plasmid</keyword>
<dbReference type="KEGG" id="asol:BEN76_16830"/>
<organism evidence="1 2">
    <name type="scientific">Acinetobacter soli</name>
    <dbReference type="NCBI Taxonomy" id="487316"/>
    <lineage>
        <taxon>Bacteria</taxon>
        <taxon>Pseudomonadati</taxon>
        <taxon>Pseudomonadota</taxon>
        <taxon>Gammaproteobacteria</taxon>
        <taxon>Moraxellales</taxon>
        <taxon>Moraxellaceae</taxon>
        <taxon>Acinetobacter</taxon>
    </lineage>
</organism>
<evidence type="ECO:0000313" key="2">
    <source>
        <dbReference type="Proteomes" id="UP000185674"/>
    </source>
</evidence>
<reference evidence="1 2" key="1">
    <citation type="submission" date="2016-08" db="EMBL/GenBank/DDBJ databases">
        <title>Complete genome sequence of Acinetobacter baylyi strain GFJ2.</title>
        <authorList>
            <person name="Tabata M."/>
            <person name="Kuboki S."/>
            <person name="Gibu N."/>
            <person name="Kinouchi Y."/>
            <person name="Vangnai A."/>
            <person name="Kasai D."/>
            <person name="Fukuda M."/>
        </authorList>
    </citation>
    <scope>NUCLEOTIDE SEQUENCE [LARGE SCALE GENOMIC DNA]</scope>
    <source>
        <strain evidence="1 2">GFJ2</strain>
        <plasmid evidence="2">Plasmid pgfj2</plasmid>
    </source>
</reference>
<dbReference type="Proteomes" id="UP000185674">
    <property type="component" value="Plasmid pGFJ2"/>
</dbReference>
<sequence length="116" mass="13602">MIFQLKPVELPNDLSEWSHPDLELIDPLAHNDEEGRTYTDEEWKQLQENGGINIQVETRDLIEIGSELKSRGLPSMGFDNGWKPKPPKDNHFLIAFYSDEDGYVYLWWAEQRKELV</sequence>
<proteinExistence type="predicted"/>